<evidence type="ECO:0000256" key="5">
    <source>
        <dbReference type="ARBA" id="ARBA00023136"/>
    </source>
</evidence>
<feature type="transmembrane region" description="Helical" evidence="7">
    <location>
        <begin position="65"/>
        <end position="86"/>
    </location>
</feature>
<keyword evidence="4 7" id="KW-1133">Transmembrane helix</keyword>
<feature type="domain" description="DUF202" evidence="8">
    <location>
        <begin position="29"/>
        <end position="94"/>
    </location>
</feature>
<name>A0ABV6UH89_9ACTN</name>
<reference evidence="9 10" key="1">
    <citation type="submission" date="2024-09" db="EMBL/GenBank/DDBJ databases">
        <authorList>
            <person name="Lee S.D."/>
        </authorList>
    </citation>
    <scope>NUCLEOTIDE SEQUENCE [LARGE SCALE GENOMIC DNA]</scope>
    <source>
        <strain evidence="9 10">N1-5</strain>
    </source>
</reference>
<evidence type="ECO:0000256" key="3">
    <source>
        <dbReference type="ARBA" id="ARBA00022692"/>
    </source>
</evidence>
<evidence type="ECO:0000256" key="2">
    <source>
        <dbReference type="ARBA" id="ARBA00022475"/>
    </source>
</evidence>
<dbReference type="InterPro" id="IPR003807">
    <property type="entry name" value="DUF202"/>
</dbReference>
<keyword evidence="3 7" id="KW-0812">Transmembrane</keyword>
<feature type="transmembrane region" description="Helical" evidence="7">
    <location>
        <begin position="107"/>
        <end position="128"/>
    </location>
</feature>
<dbReference type="PANTHER" id="PTHR34187:SF2">
    <property type="entry name" value="DUF202 DOMAIN-CONTAINING PROTEIN"/>
    <property type="match status" value="1"/>
</dbReference>
<sequence>MATGERPPTPESPGAEVPWQEQGEEPDYRATLANERTFLAWTRTSLALLAGSLAVVQLGQATPTALRLALAAYLIALAVGTVLVGYRRWRSVQHRMRLRQPLGRAGYQPLIALAMLVLAVLICVSAAVTAP</sequence>
<evidence type="ECO:0000313" key="9">
    <source>
        <dbReference type="EMBL" id="MFC1400824.1"/>
    </source>
</evidence>
<protein>
    <submittedName>
        <fullName evidence="9">YidH family protein</fullName>
    </submittedName>
</protein>
<evidence type="ECO:0000256" key="4">
    <source>
        <dbReference type="ARBA" id="ARBA00022989"/>
    </source>
</evidence>
<accession>A0ABV6UH89</accession>
<feature type="region of interest" description="Disordered" evidence="6">
    <location>
        <begin position="1"/>
        <end position="26"/>
    </location>
</feature>
<evidence type="ECO:0000256" key="6">
    <source>
        <dbReference type="SAM" id="MobiDB-lite"/>
    </source>
</evidence>
<gene>
    <name evidence="9" type="ORF">ACEZDJ_05960</name>
</gene>
<proteinExistence type="predicted"/>
<comment type="caution">
    <text evidence="9">The sequence shown here is derived from an EMBL/GenBank/DDBJ whole genome shotgun (WGS) entry which is preliminary data.</text>
</comment>
<dbReference type="InterPro" id="IPR052053">
    <property type="entry name" value="IM_YidH-like"/>
</dbReference>
<dbReference type="Proteomes" id="UP001592528">
    <property type="component" value="Unassembled WGS sequence"/>
</dbReference>
<evidence type="ECO:0000259" key="8">
    <source>
        <dbReference type="Pfam" id="PF02656"/>
    </source>
</evidence>
<keyword evidence="10" id="KW-1185">Reference proteome</keyword>
<comment type="subcellular location">
    <subcellularLocation>
        <location evidence="1">Cell membrane</location>
        <topology evidence="1">Multi-pass membrane protein</topology>
    </subcellularLocation>
</comment>
<evidence type="ECO:0000256" key="1">
    <source>
        <dbReference type="ARBA" id="ARBA00004651"/>
    </source>
</evidence>
<dbReference type="Pfam" id="PF02656">
    <property type="entry name" value="DUF202"/>
    <property type="match status" value="1"/>
</dbReference>
<dbReference type="PANTHER" id="PTHR34187">
    <property type="entry name" value="FGR18P"/>
    <property type="match status" value="1"/>
</dbReference>
<feature type="transmembrane region" description="Helical" evidence="7">
    <location>
        <begin position="38"/>
        <end position="59"/>
    </location>
</feature>
<evidence type="ECO:0000256" key="7">
    <source>
        <dbReference type="SAM" id="Phobius"/>
    </source>
</evidence>
<dbReference type="RefSeq" id="WP_063757563.1">
    <property type="nucleotide sequence ID" value="NZ_JBHEZZ010000003.1"/>
</dbReference>
<organism evidence="9 10">
    <name type="scientific">Streptacidiphilus cavernicola</name>
    <dbReference type="NCBI Taxonomy" id="3342716"/>
    <lineage>
        <taxon>Bacteria</taxon>
        <taxon>Bacillati</taxon>
        <taxon>Actinomycetota</taxon>
        <taxon>Actinomycetes</taxon>
        <taxon>Kitasatosporales</taxon>
        <taxon>Streptomycetaceae</taxon>
        <taxon>Streptacidiphilus</taxon>
    </lineage>
</organism>
<keyword evidence="2" id="KW-1003">Cell membrane</keyword>
<evidence type="ECO:0000313" key="10">
    <source>
        <dbReference type="Proteomes" id="UP001592528"/>
    </source>
</evidence>
<dbReference type="EMBL" id="JBHEZZ010000003">
    <property type="protein sequence ID" value="MFC1400824.1"/>
    <property type="molecule type" value="Genomic_DNA"/>
</dbReference>
<keyword evidence="5 7" id="KW-0472">Membrane</keyword>